<organism evidence="1 2">
    <name type="scientific">Fulvitalea axinellae</name>
    <dbReference type="NCBI Taxonomy" id="1182444"/>
    <lineage>
        <taxon>Bacteria</taxon>
        <taxon>Pseudomonadati</taxon>
        <taxon>Bacteroidota</taxon>
        <taxon>Cytophagia</taxon>
        <taxon>Cytophagales</taxon>
        <taxon>Persicobacteraceae</taxon>
        <taxon>Fulvitalea</taxon>
    </lineage>
</organism>
<keyword evidence="2" id="KW-1185">Reference proteome</keyword>
<proteinExistence type="predicted"/>
<name>A0AAU9DDF0_9BACT</name>
<evidence type="ECO:0008006" key="3">
    <source>
        <dbReference type="Google" id="ProtNLM"/>
    </source>
</evidence>
<evidence type="ECO:0000313" key="2">
    <source>
        <dbReference type="Proteomes" id="UP001348817"/>
    </source>
</evidence>
<dbReference type="Proteomes" id="UP001348817">
    <property type="component" value="Chromosome"/>
</dbReference>
<reference evidence="1 2" key="1">
    <citation type="submission" date="2021-12" db="EMBL/GenBank/DDBJ databases">
        <title>Genome sequencing of bacteria with rrn-lacking chromosome and rrn-plasmid.</title>
        <authorList>
            <person name="Anda M."/>
            <person name="Iwasaki W."/>
        </authorList>
    </citation>
    <scope>NUCLEOTIDE SEQUENCE [LARGE SCALE GENOMIC DNA]</scope>
    <source>
        <strain evidence="1 2">DSM 100852</strain>
    </source>
</reference>
<protein>
    <recommendedName>
        <fullName evidence="3">Outer membrane protein beta-barrel domain-containing protein</fullName>
    </recommendedName>
</protein>
<dbReference type="KEGG" id="fax:FUAX_13370"/>
<dbReference type="AlphaFoldDB" id="A0AAU9DDF0"/>
<accession>A0AAU9DDF0</accession>
<gene>
    <name evidence="1" type="ORF">FUAX_13370</name>
</gene>
<evidence type="ECO:0000313" key="1">
    <source>
        <dbReference type="EMBL" id="BDD08905.1"/>
    </source>
</evidence>
<dbReference type="EMBL" id="AP025314">
    <property type="protein sequence ID" value="BDD08905.1"/>
    <property type="molecule type" value="Genomic_DNA"/>
</dbReference>
<dbReference type="RefSeq" id="WP_338394131.1">
    <property type="nucleotide sequence ID" value="NZ_AP025314.1"/>
</dbReference>
<sequence length="423" mass="48252">MKVFVRLFLVTALVSVNGFLFGQSNFKPGYIKTAKGDSIIGFVNYQDWDRTPRLIKFKRTVDAEANSYGPGSLLAFGLVSPEIKYEACDVKMDLVEQREGKIPLDTDNKGVWILRREFLEVLEAGEISLLRYKGIRELFFIKVNGVVEQLVHRKYYLHRNGETLIKHDQTYKRQLLYVFRNNDKVDERRIRKVGYNYEDLRELFNEVYTTGKPEEKKDKERFKRILFQYGVVAGGGVSSISFKGNAKPSVTGADFAPTINFSAGLFSEFVLVSNFKRWSLYNELVYNSRSVEGDFLYRRGPRLLNGETEVELGTLSLTNMVRYTYGFGKVKVFVGIGMNVAFIADVSSVSVTKYDNAEESEVSEPLNDDNIRPYSLGFASGLGLRTGRFVVEARGNFSSNFSELVFMEAKAKDITLMLSYRIF</sequence>